<evidence type="ECO:0000256" key="1">
    <source>
        <dbReference type="ARBA" id="ARBA00005701"/>
    </source>
</evidence>
<comment type="caution">
    <text evidence="3">The sequence shown here is derived from an EMBL/GenBank/DDBJ whole genome shotgun (WGS) entry which is preliminary data.</text>
</comment>
<dbReference type="InterPro" id="IPR012875">
    <property type="entry name" value="SDHF4"/>
</dbReference>
<dbReference type="VEuPathDB" id="ToxoDB:TGP89_217030"/>
<feature type="compositionally biased region" description="Basic and acidic residues" evidence="2">
    <location>
        <begin position="157"/>
        <end position="175"/>
    </location>
</feature>
<dbReference type="AlphaFoldDB" id="A0A086JH69"/>
<reference evidence="3 4" key="1">
    <citation type="submission" date="2014-03" db="EMBL/GenBank/DDBJ databases">
        <authorList>
            <person name="Sibley D."/>
            <person name="Venepally P."/>
            <person name="Karamycheva S."/>
            <person name="Hadjithomas M."/>
            <person name="Khan A."/>
            <person name="Brunk B."/>
            <person name="Roos D."/>
            <person name="Caler E."/>
            <person name="Lorenzi H."/>
        </authorList>
    </citation>
    <scope>NUCLEOTIDE SEQUENCE [LARGE SCALE GENOMIC DNA]</scope>
    <source>
        <strain evidence="4">p89</strain>
    </source>
</reference>
<proteinExistence type="inferred from homology"/>
<evidence type="ECO:0000256" key="2">
    <source>
        <dbReference type="SAM" id="MobiDB-lite"/>
    </source>
</evidence>
<evidence type="ECO:0000313" key="3">
    <source>
        <dbReference type="EMBL" id="KFG31487.1"/>
    </source>
</evidence>
<feature type="compositionally biased region" description="Polar residues" evidence="2">
    <location>
        <begin position="79"/>
        <end position="88"/>
    </location>
</feature>
<feature type="compositionally biased region" description="Basic and acidic residues" evidence="2">
    <location>
        <begin position="190"/>
        <end position="200"/>
    </location>
</feature>
<dbReference type="OrthoDB" id="330732at2759"/>
<comment type="similarity">
    <text evidence="1">Belongs to the SDHAF4 family.</text>
</comment>
<organism evidence="3 4">
    <name type="scientific">Toxoplasma gondii p89</name>
    <dbReference type="NCBI Taxonomy" id="943119"/>
    <lineage>
        <taxon>Eukaryota</taxon>
        <taxon>Sar</taxon>
        <taxon>Alveolata</taxon>
        <taxon>Apicomplexa</taxon>
        <taxon>Conoidasida</taxon>
        <taxon>Coccidia</taxon>
        <taxon>Eucoccidiorida</taxon>
        <taxon>Eimeriorina</taxon>
        <taxon>Sarcocystidae</taxon>
        <taxon>Toxoplasma</taxon>
    </lineage>
</organism>
<dbReference type="EMBL" id="AEYI02001950">
    <property type="protein sequence ID" value="KFG31487.1"/>
    <property type="molecule type" value="Genomic_DNA"/>
</dbReference>
<gene>
    <name evidence="3" type="ORF">TGP89_217030</name>
</gene>
<dbReference type="Proteomes" id="UP000028828">
    <property type="component" value="Unassembled WGS sequence"/>
</dbReference>
<accession>A0A086JH69</accession>
<name>A0A086JH69_TOXGO</name>
<feature type="region of interest" description="Disordered" evidence="2">
    <location>
        <begin position="141"/>
        <end position="218"/>
    </location>
</feature>
<protein>
    <submittedName>
        <fullName evidence="3">Uncharacterized protein</fullName>
    </submittedName>
</protein>
<sequence length="218" mass="23529">MTSLKNGKFLLKLASHGREAPGAAAFQAVLRSTRVAHELQRLSRTSCFCKASERLFHPQEAAFPSFEGLQKNFASTLVQPTPSGSVHQDSMARDKELPPSPEASNDNNLRSGGIDLSSTKLKEGASESPFVKKIFRVNRNGSAPRSGAASGECSAHANEKAEGTARHEAHLKQESKTVGPQSKESGGVLKEPEYGFKYEGPEPTAHGDWSHKGRVTDF</sequence>
<feature type="compositionally biased region" description="Basic and acidic residues" evidence="2">
    <location>
        <begin position="208"/>
        <end position="218"/>
    </location>
</feature>
<dbReference type="Pfam" id="PF07896">
    <property type="entry name" value="DUF1674"/>
    <property type="match status" value="1"/>
</dbReference>
<evidence type="ECO:0000313" key="4">
    <source>
        <dbReference type="Proteomes" id="UP000028828"/>
    </source>
</evidence>
<feature type="region of interest" description="Disordered" evidence="2">
    <location>
        <begin position="79"/>
        <end position="123"/>
    </location>
</feature>